<evidence type="ECO:0000256" key="3">
    <source>
        <dbReference type="ARBA" id="ARBA00023125"/>
    </source>
</evidence>
<sequence>MSEWNTCSLGEFVYFQRGHDLPKTQMQVGEVPVAGSNGVIGYHDIATTKGPGITIGRSGNIGTPKFYKDDFWAHNTVLYVKDFKGNNPLFAYYFLRVIDFSGFNTGSAVPTLNRNHIHELEIKIPPLPEQKAIASVLSSLDDKIDLLHRQNKTLEAMAETLFRQWFIEEAKEDWEEKTIGDIFTIKGGGTPSTKEPSYWDGGIAWTSPRDLSTAKSLYMFSTERTITELGLTKVSSGLLPVGTLLMSSRAPIGYLALTDIEVAVNQGYIAILKHDLYSNEFMYLWCKANMELIKNSGNGSVFQEISKASFRALPFVCPPMKLVQVFHIYCTDWFNKIKLNAKQIQTLEKLRDTLLPKLMSGEVRVQYQTDEVA</sequence>
<dbReference type="GO" id="GO:0003677">
    <property type="term" value="F:DNA binding"/>
    <property type="evidence" value="ECO:0007669"/>
    <property type="project" value="UniProtKB-KW"/>
</dbReference>
<dbReference type="CDD" id="cd17267">
    <property type="entry name" value="RMtype1_S_EcoAO83I-TRD1-CR1_like"/>
    <property type="match status" value="1"/>
</dbReference>
<comment type="caution">
    <text evidence="5">The sequence shown here is derived from an EMBL/GenBank/DDBJ whole genome shotgun (WGS) entry which is preliminary data.</text>
</comment>
<dbReference type="Gene3D" id="1.10.287.1120">
    <property type="entry name" value="Bipartite methylase S protein"/>
    <property type="match status" value="1"/>
</dbReference>
<dbReference type="InterPro" id="IPR052021">
    <property type="entry name" value="Type-I_RS_S_subunit"/>
</dbReference>
<dbReference type="Proteomes" id="UP001278995">
    <property type="component" value="Unassembled WGS sequence"/>
</dbReference>
<dbReference type="EMBL" id="JAXHPL010000084">
    <property type="protein sequence ID" value="MDY6487839.1"/>
    <property type="molecule type" value="Genomic_DNA"/>
</dbReference>
<feature type="domain" description="Type I restriction modification DNA specificity" evidence="4">
    <location>
        <begin position="172"/>
        <end position="348"/>
    </location>
</feature>
<dbReference type="RefSeq" id="WP_321099784.1">
    <property type="nucleotide sequence ID" value="NZ_JAXHPL010000084.1"/>
</dbReference>
<proteinExistence type="inferred from homology"/>
<dbReference type="Pfam" id="PF01420">
    <property type="entry name" value="Methylase_S"/>
    <property type="match status" value="2"/>
</dbReference>
<evidence type="ECO:0000256" key="2">
    <source>
        <dbReference type="ARBA" id="ARBA00022747"/>
    </source>
</evidence>
<keyword evidence="2" id="KW-0680">Restriction system</keyword>
<dbReference type="GO" id="GO:0004519">
    <property type="term" value="F:endonuclease activity"/>
    <property type="evidence" value="ECO:0007669"/>
    <property type="project" value="UniProtKB-KW"/>
</dbReference>
<keyword evidence="5" id="KW-0378">Hydrolase</keyword>
<gene>
    <name evidence="5" type="ORF">SKM51_11650</name>
</gene>
<keyword evidence="5" id="KW-0255">Endonuclease</keyword>
<dbReference type="PANTHER" id="PTHR30408:SF12">
    <property type="entry name" value="TYPE I RESTRICTION ENZYME MJAVIII SPECIFICITY SUBUNIT"/>
    <property type="match status" value="1"/>
</dbReference>
<name>A0AB35UYQ5_9GAMM</name>
<dbReference type="GO" id="GO:0016787">
    <property type="term" value="F:hydrolase activity"/>
    <property type="evidence" value="ECO:0007669"/>
    <property type="project" value="UniProtKB-KW"/>
</dbReference>
<dbReference type="CDD" id="cd17273">
    <property type="entry name" value="RMtype1_S_EcoJA69PI-TRD1-CR1_like"/>
    <property type="match status" value="1"/>
</dbReference>
<dbReference type="InterPro" id="IPR000055">
    <property type="entry name" value="Restrct_endonuc_typeI_TRD"/>
</dbReference>
<evidence type="ECO:0000313" key="5">
    <source>
        <dbReference type="EMBL" id="MDY6487839.1"/>
    </source>
</evidence>
<keyword evidence="5" id="KW-0540">Nuclease</keyword>
<feature type="domain" description="Type I restriction modification DNA specificity" evidence="4">
    <location>
        <begin position="1"/>
        <end position="155"/>
    </location>
</feature>
<comment type="similarity">
    <text evidence="1">Belongs to the type-I restriction system S methylase family.</text>
</comment>
<accession>A0AB35UYQ5</accession>
<dbReference type="GO" id="GO:0009307">
    <property type="term" value="P:DNA restriction-modification system"/>
    <property type="evidence" value="ECO:0007669"/>
    <property type="project" value="UniProtKB-KW"/>
</dbReference>
<organism evidence="5 6">
    <name type="scientific">Acinetobacter faecalis</name>
    <dbReference type="NCBI Taxonomy" id="2665161"/>
    <lineage>
        <taxon>Bacteria</taxon>
        <taxon>Pseudomonadati</taxon>
        <taxon>Pseudomonadota</taxon>
        <taxon>Gammaproteobacteria</taxon>
        <taxon>Moraxellales</taxon>
        <taxon>Moraxellaceae</taxon>
        <taxon>Acinetobacter</taxon>
    </lineage>
</organism>
<dbReference type="PANTHER" id="PTHR30408">
    <property type="entry name" value="TYPE-1 RESTRICTION ENZYME ECOKI SPECIFICITY PROTEIN"/>
    <property type="match status" value="1"/>
</dbReference>
<keyword evidence="3" id="KW-0238">DNA-binding</keyword>
<evidence type="ECO:0000259" key="4">
    <source>
        <dbReference type="Pfam" id="PF01420"/>
    </source>
</evidence>
<reference evidence="5 6" key="1">
    <citation type="submission" date="2023-11" db="EMBL/GenBank/DDBJ databases">
        <title>The common occurrence of Acinetobacte faecalis in cattle feces and its emended description.</title>
        <authorList>
            <person name="Kyselkova M."/>
            <person name="Xanthopoulou K."/>
            <person name="Shestivska V."/>
            <person name="Spanelova P."/>
            <person name="Maixnerova M."/>
            <person name="Higgins P.G."/>
            <person name="Nemec A."/>
        </authorList>
    </citation>
    <scope>NUCLEOTIDE SEQUENCE [LARGE SCALE GENOMIC DNA]</scope>
    <source>
        <strain evidence="5 6">ANC 7483</strain>
    </source>
</reference>
<dbReference type="EC" id="3.1.21.-" evidence="5"/>
<dbReference type="Gene3D" id="3.90.220.20">
    <property type="entry name" value="DNA methylase specificity domains"/>
    <property type="match status" value="2"/>
</dbReference>
<evidence type="ECO:0000313" key="6">
    <source>
        <dbReference type="Proteomes" id="UP001278995"/>
    </source>
</evidence>
<dbReference type="SUPFAM" id="SSF116734">
    <property type="entry name" value="DNA methylase specificity domain"/>
    <property type="match status" value="2"/>
</dbReference>
<evidence type="ECO:0000256" key="1">
    <source>
        <dbReference type="ARBA" id="ARBA00010923"/>
    </source>
</evidence>
<protein>
    <submittedName>
        <fullName evidence="5">Restriction endonuclease subunit S</fullName>
        <ecNumber evidence="5">3.1.21.-</ecNumber>
    </submittedName>
</protein>
<dbReference type="AlphaFoldDB" id="A0AB35UYQ5"/>
<dbReference type="InterPro" id="IPR044946">
    <property type="entry name" value="Restrct_endonuc_typeI_TRD_sf"/>
</dbReference>